<name>A0A2P5WQR4_GOSBA</name>
<evidence type="ECO:0000313" key="1">
    <source>
        <dbReference type="EMBL" id="PPR93440.1"/>
    </source>
</evidence>
<accession>A0A2P5WQR4</accession>
<gene>
    <name evidence="1" type="ORF">GOBAR_AA27231</name>
</gene>
<proteinExistence type="predicted"/>
<dbReference type="Proteomes" id="UP000239757">
    <property type="component" value="Unassembled WGS sequence"/>
</dbReference>
<evidence type="ECO:0000313" key="2">
    <source>
        <dbReference type="Proteomes" id="UP000239757"/>
    </source>
</evidence>
<dbReference type="AlphaFoldDB" id="A0A2P5WQR4"/>
<organism evidence="1 2">
    <name type="scientific">Gossypium barbadense</name>
    <name type="common">Sea Island cotton</name>
    <name type="synonym">Hibiscus barbadensis</name>
    <dbReference type="NCBI Taxonomy" id="3634"/>
    <lineage>
        <taxon>Eukaryota</taxon>
        <taxon>Viridiplantae</taxon>
        <taxon>Streptophyta</taxon>
        <taxon>Embryophyta</taxon>
        <taxon>Tracheophyta</taxon>
        <taxon>Spermatophyta</taxon>
        <taxon>Magnoliopsida</taxon>
        <taxon>eudicotyledons</taxon>
        <taxon>Gunneridae</taxon>
        <taxon>Pentapetalae</taxon>
        <taxon>rosids</taxon>
        <taxon>malvids</taxon>
        <taxon>Malvales</taxon>
        <taxon>Malvaceae</taxon>
        <taxon>Malvoideae</taxon>
        <taxon>Gossypium</taxon>
    </lineage>
</organism>
<protein>
    <submittedName>
        <fullName evidence="1">Uncharacterized protein</fullName>
    </submittedName>
</protein>
<dbReference type="EMBL" id="KZ666804">
    <property type="protein sequence ID" value="PPR93440.1"/>
    <property type="molecule type" value="Genomic_DNA"/>
</dbReference>
<sequence>MLGITKSASDGDPVRTAFSKLYYQEKKGAQGLKPHGDPRGPVDPGWLLESRNFFYHPMRHGWIWDKWAPLVANYDHSNEHAVAN</sequence>
<reference evidence="1 2" key="1">
    <citation type="submission" date="2015-01" db="EMBL/GenBank/DDBJ databases">
        <title>Genome of allotetraploid Gossypium barbadense reveals genomic plasticity and fiber elongation in cotton evolution.</title>
        <authorList>
            <person name="Chen X."/>
            <person name="Liu X."/>
            <person name="Zhao B."/>
            <person name="Zheng H."/>
            <person name="Hu Y."/>
            <person name="Lu G."/>
            <person name="Yang C."/>
            <person name="Chen J."/>
            <person name="Shan C."/>
            <person name="Zhang L."/>
            <person name="Zhou Y."/>
            <person name="Wang L."/>
            <person name="Guo W."/>
            <person name="Bai Y."/>
            <person name="Ruan J."/>
            <person name="Shangguan X."/>
            <person name="Mao Y."/>
            <person name="Jiang J."/>
            <person name="Zhu Y."/>
            <person name="Lei J."/>
            <person name="Kang H."/>
            <person name="Chen S."/>
            <person name="He X."/>
            <person name="Wang R."/>
            <person name="Wang Y."/>
            <person name="Chen J."/>
            <person name="Wang L."/>
            <person name="Yu S."/>
            <person name="Wang B."/>
            <person name="Wei J."/>
            <person name="Song S."/>
            <person name="Lu X."/>
            <person name="Gao Z."/>
            <person name="Gu W."/>
            <person name="Deng X."/>
            <person name="Ma D."/>
            <person name="Wang S."/>
            <person name="Liang W."/>
            <person name="Fang L."/>
            <person name="Cai C."/>
            <person name="Zhu X."/>
            <person name="Zhou B."/>
            <person name="Zhang Y."/>
            <person name="Chen Z."/>
            <person name="Xu S."/>
            <person name="Zhu R."/>
            <person name="Wang S."/>
            <person name="Zhang T."/>
            <person name="Zhao G."/>
        </authorList>
    </citation>
    <scope>NUCLEOTIDE SEQUENCE [LARGE SCALE GENOMIC DNA]</scope>
    <source>
        <strain evidence="2">cv. Xinhai21</strain>
        <tissue evidence="1">Leaf</tissue>
    </source>
</reference>